<dbReference type="OrthoDB" id="9815009at2"/>
<dbReference type="AlphaFoldDB" id="A0A833HNW9"/>
<dbReference type="InterPro" id="IPR051534">
    <property type="entry name" value="CBASS_pafABC_assoc_protein"/>
</dbReference>
<evidence type="ECO:0000256" key="2">
    <source>
        <dbReference type="ARBA" id="ARBA00023163"/>
    </source>
</evidence>
<proteinExistence type="predicted"/>
<accession>A0A833HNW9</accession>
<dbReference type="EMBL" id="WBZB01000036">
    <property type="protein sequence ID" value="KAB3529173.1"/>
    <property type="molecule type" value="Genomic_DNA"/>
</dbReference>
<dbReference type="PANTHER" id="PTHR34580">
    <property type="match status" value="1"/>
</dbReference>
<organism evidence="4 5">
    <name type="scientific">Alkaliphilus serpentinus</name>
    <dbReference type="NCBI Taxonomy" id="1482731"/>
    <lineage>
        <taxon>Bacteria</taxon>
        <taxon>Bacillati</taxon>
        <taxon>Bacillota</taxon>
        <taxon>Clostridia</taxon>
        <taxon>Peptostreptococcales</taxon>
        <taxon>Natronincolaceae</taxon>
        <taxon>Alkaliphilus</taxon>
    </lineage>
</organism>
<dbReference type="InterPro" id="IPR036388">
    <property type="entry name" value="WH-like_DNA-bd_sf"/>
</dbReference>
<dbReference type="PANTHER" id="PTHR34580:SF1">
    <property type="entry name" value="PROTEIN PAFC"/>
    <property type="match status" value="1"/>
</dbReference>
<dbReference type="InterPro" id="IPR013196">
    <property type="entry name" value="HTH_11"/>
</dbReference>
<dbReference type="InterPro" id="IPR026881">
    <property type="entry name" value="WYL_dom"/>
</dbReference>
<evidence type="ECO:0000313" key="4">
    <source>
        <dbReference type="EMBL" id="KAB3529173.1"/>
    </source>
</evidence>
<dbReference type="Pfam" id="PF13280">
    <property type="entry name" value="WYL"/>
    <property type="match status" value="1"/>
</dbReference>
<dbReference type="InterPro" id="IPR028349">
    <property type="entry name" value="PafC-like"/>
</dbReference>
<evidence type="ECO:0000313" key="5">
    <source>
        <dbReference type="Proteomes" id="UP000465601"/>
    </source>
</evidence>
<dbReference type="InterPro" id="IPR057727">
    <property type="entry name" value="WCX_dom"/>
</dbReference>
<sequence length="308" mass="36213">MKINRLIEITVLLLKKEVIKAKELAERFEVSTRTIYRDIETLSMAGVPVYMSKGKGGGISIMEDYSLSKTFLSKEDKESLIIALKTLKATKYPEIDSAIAKISGLFKDDDEDWVQVDFSHWGSNPNENQKFNRIKEAILKRKMMTFNYINSRGEGSQRYVEAMKLIYKGVGWYLYGYCRLKENFRIFRISRIKELVVNDEVFKRRQTPLMDHMEYEETQKETKRPWVTLKLRFKEEALYRIYDDFDAESIVKNDNNTYDVTTSYPEDEWVYGYILSFGRKVEVLEPPRVRGIIANRLKEALKIYNGSL</sequence>
<dbReference type="RefSeq" id="WP_151866229.1">
    <property type="nucleotide sequence ID" value="NZ_WBZB01000036.1"/>
</dbReference>
<dbReference type="Pfam" id="PF25583">
    <property type="entry name" value="WCX"/>
    <property type="match status" value="1"/>
</dbReference>
<comment type="caution">
    <text evidence="4">The sequence shown here is derived from an EMBL/GenBank/DDBJ whole genome shotgun (WGS) entry which is preliminary data.</text>
</comment>
<dbReference type="GO" id="GO:0003700">
    <property type="term" value="F:DNA-binding transcription factor activity"/>
    <property type="evidence" value="ECO:0007669"/>
    <property type="project" value="InterPro"/>
</dbReference>
<dbReference type="PIRSF" id="PIRSF016838">
    <property type="entry name" value="PafC"/>
    <property type="match status" value="1"/>
</dbReference>
<protein>
    <submittedName>
        <fullName evidence="4">YafY family transcriptional regulator</fullName>
    </submittedName>
</protein>
<evidence type="ECO:0000259" key="3">
    <source>
        <dbReference type="PROSITE" id="PS51000"/>
    </source>
</evidence>
<name>A0A833HNW9_9FIRM</name>
<dbReference type="PROSITE" id="PS51000">
    <property type="entry name" value="HTH_DEOR_2"/>
    <property type="match status" value="1"/>
</dbReference>
<dbReference type="Pfam" id="PF08279">
    <property type="entry name" value="HTH_11"/>
    <property type="match status" value="1"/>
</dbReference>
<keyword evidence="1" id="KW-0805">Transcription regulation</keyword>
<reference evidence="4 5" key="1">
    <citation type="submission" date="2019-10" db="EMBL/GenBank/DDBJ databases">
        <title>Alkaliphilus serpentinus sp. nov. and Alkaliphilus pronyensis sp. nov., two novel anaerobic alkaliphilic species isolated from the serpentinized-hosted hydrothermal field of the Prony Bay (New Caledonia).</title>
        <authorList>
            <person name="Postec A."/>
        </authorList>
    </citation>
    <scope>NUCLEOTIDE SEQUENCE [LARGE SCALE GENOMIC DNA]</scope>
    <source>
        <strain evidence="4 5">LacT</strain>
    </source>
</reference>
<evidence type="ECO:0000256" key="1">
    <source>
        <dbReference type="ARBA" id="ARBA00023015"/>
    </source>
</evidence>
<dbReference type="Proteomes" id="UP000465601">
    <property type="component" value="Unassembled WGS sequence"/>
</dbReference>
<dbReference type="PROSITE" id="PS52050">
    <property type="entry name" value="WYL"/>
    <property type="match status" value="1"/>
</dbReference>
<dbReference type="Gene3D" id="1.10.10.10">
    <property type="entry name" value="Winged helix-like DNA-binding domain superfamily/Winged helix DNA-binding domain"/>
    <property type="match status" value="1"/>
</dbReference>
<dbReference type="SMART" id="SM00420">
    <property type="entry name" value="HTH_DEOR"/>
    <property type="match status" value="1"/>
</dbReference>
<dbReference type="SUPFAM" id="SSF46785">
    <property type="entry name" value="Winged helix' DNA-binding domain"/>
    <property type="match status" value="1"/>
</dbReference>
<gene>
    <name evidence="4" type="ORF">F8153_10070</name>
</gene>
<dbReference type="InterPro" id="IPR001034">
    <property type="entry name" value="DeoR_HTH"/>
</dbReference>
<dbReference type="InterPro" id="IPR036390">
    <property type="entry name" value="WH_DNA-bd_sf"/>
</dbReference>
<keyword evidence="5" id="KW-1185">Reference proteome</keyword>
<feature type="domain" description="HTH deoR-type" evidence="3">
    <location>
        <begin position="2"/>
        <end position="60"/>
    </location>
</feature>
<keyword evidence="2" id="KW-0804">Transcription</keyword>